<feature type="domain" description="Creatinase N-terminal" evidence="2">
    <location>
        <begin position="90"/>
        <end position="180"/>
    </location>
</feature>
<dbReference type="PANTHER" id="PTHR43763:SF6">
    <property type="entry name" value="XAA-PRO AMINOPEPTIDASE 1"/>
    <property type="match status" value="1"/>
</dbReference>
<dbReference type="SUPFAM" id="SSF53092">
    <property type="entry name" value="Creatinase/prolidase N-terminal domain"/>
    <property type="match status" value="1"/>
</dbReference>
<reference evidence="3 4" key="1">
    <citation type="journal article" date="2019" name="PLoS Biol.">
        <title>Sex chromosomes control vertical transmission of feminizing Wolbachia symbionts in an isopod.</title>
        <authorList>
            <person name="Becking T."/>
            <person name="Chebbi M.A."/>
            <person name="Giraud I."/>
            <person name="Moumen B."/>
            <person name="Laverre T."/>
            <person name="Caubet Y."/>
            <person name="Peccoud J."/>
            <person name="Gilbert C."/>
            <person name="Cordaux R."/>
        </authorList>
    </citation>
    <scope>NUCLEOTIDE SEQUENCE [LARGE SCALE GENOMIC DNA]</scope>
    <source>
        <strain evidence="3">ANa2</strain>
        <tissue evidence="3">Whole body excluding digestive tract and cuticle</tissue>
    </source>
</reference>
<keyword evidence="4" id="KW-1185">Reference proteome</keyword>
<dbReference type="AlphaFoldDB" id="A0A5N5SZ91"/>
<keyword evidence="3" id="KW-0378">Hydrolase</keyword>
<comment type="caution">
    <text evidence="3">The sequence shown here is derived from an EMBL/GenBank/DDBJ whole genome shotgun (WGS) entry which is preliminary data.</text>
</comment>
<dbReference type="OrthoDB" id="6380677at2759"/>
<dbReference type="GO" id="GO:0004177">
    <property type="term" value="F:aminopeptidase activity"/>
    <property type="evidence" value="ECO:0007669"/>
    <property type="project" value="UniProtKB-KW"/>
</dbReference>
<keyword evidence="3" id="KW-0645">Protease</keyword>
<dbReference type="InterPro" id="IPR050422">
    <property type="entry name" value="X-Pro_aminopeptidase_P"/>
</dbReference>
<name>A0A5N5SZ91_9CRUS</name>
<feature type="chain" id="PRO_5024383554" evidence="1">
    <location>
        <begin position="24"/>
        <end position="281"/>
    </location>
</feature>
<proteinExistence type="predicted"/>
<dbReference type="Proteomes" id="UP000326759">
    <property type="component" value="Unassembled WGS sequence"/>
</dbReference>
<evidence type="ECO:0000256" key="1">
    <source>
        <dbReference type="SAM" id="SignalP"/>
    </source>
</evidence>
<sequence>MFSYGNMFLKSLVLVFLLIQNTGLKVVKPVKPMPRVSLVVDSNRKNCSGGLPDGDQPPNRANTSAILILLYSNYYIIAIIQQSEYVADADKRREYVSGFTGSAGTAVILSDGQRALWTDGRYFLQADDQLDCNWILMRSGNDGVPTIAEWIISELGPGTIVSIDARLIGYDTWLSFGEDLSAHDIVLYPDQILDGNNLVDLQWNEDGRPAYSLDPIFTLAVEYTEWYDKIFDIKEKMDSNEGDVLVLTTLDEIAWTLNLRGSDIPFNPESFRLIQSYRHLV</sequence>
<feature type="signal peptide" evidence="1">
    <location>
        <begin position="1"/>
        <end position="23"/>
    </location>
</feature>
<organism evidence="3 4">
    <name type="scientific">Armadillidium nasatum</name>
    <dbReference type="NCBI Taxonomy" id="96803"/>
    <lineage>
        <taxon>Eukaryota</taxon>
        <taxon>Metazoa</taxon>
        <taxon>Ecdysozoa</taxon>
        <taxon>Arthropoda</taxon>
        <taxon>Crustacea</taxon>
        <taxon>Multicrustacea</taxon>
        <taxon>Malacostraca</taxon>
        <taxon>Eumalacostraca</taxon>
        <taxon>Peracarida</taxon>
        <taxon>Isopoda</taxon>
        <taxon>Oniscidea</taxon>
        <taxon>Crinocheta</taxon>
        <taxon>Armadillidiidae</taxon>
        <taxon>Armadillidium</taxon>
    </lineage>
</organism>
<dbReference type="PANTHER" id="PTHR43763">
    <property type="entry name" value="XAA-PRO AMINOPEPTIDASE 1"/>
    <property type="match status" value="1"/>
</dbReference>
<evidence type="ECO:0000313" key="4">
    <source>
        <dbReference type="Proteomes" id="UP000326759"/>
    </source>
</evidence>
<dbReference type="EMBL" id="SEYY01018550">
    <property type="protein sequence ID" value="KAB7499228.1"/>
    <property type="molecule type" value="Genomic_DNA"/>
</dbReference>
<evidence type="ECO:0000313" key="3">
    <source>
        <dbReference type="EMBL" id="KAB7499228.1"/>
    </source>
</evidence>
<dbReference type="Pfam" id="PF16189">
    <property type="entry name" value="Creatinase_N_2"/>
    <property type="match status" value="1"/>
</dbReference>
<keyword evidence="3" id="KW-0031">Aminopeptidase</keyword>
<evidence type="ECO:0000259" key="2">
    <source>
        <dbReference type="Pfam" id="PF01321"/>
    </source>
</evidence>
<protein>
    <submittedName>
        <fullName evidence="3">Putative Xaa-Pro aminopeptidase P</fullName>
    </submittedName>
</protein>
<dbReference type="Pfam" id="PF01321">
    <property type="entry name" value="Creatinase_N"/>
    <property type="match status" value="1"/>
</dbReference>
<keyword evidence="1" id="KW-0732">Signal</keyword>
<gene>
    <name evidence="3" type="primary">AMPP</name>
    <name evidence="3" type="ORF">Anas_01136</name>
</gene>
<dbReference type="InterPro" id="IPR029149">
    <property type="entry name" value="Creatin/AminoP/Spt16_N"/>
</dbReference>
<dbReference type="InterPro" id="IPR000587">
    <property type="entry name" value="Creatinase_N"/>
</dbReference>
<dbReference type="Gene3D" id="3.40.350.10">
    <property type="entry name" value="Creatinase/prolidase N-terminal domain"/>
    <property type="match status" value="2"/>
</dbReference>
<accession>A0A5N5SZ91</accession>